<dbReference type="SUPFAM" id="SSF50630">
    <property type="entry name" value="Acid proteases"/>
    <property type="match status" value="1"/>
</dbReference>
<dbReference type="InterPro" id="IPR021109">
    <property type="entry name" value="Peptidase_aspartic_dom_sf"/>
</dbReference>
<evidence type="ECO:0008006" key="4">
    <source>
        <dbReference type="Google" id="ProtNLM"/>
    </source>
</evidence>
<dbReference type="Proteomes" id="UP001234178">
    <property type="component" value="Unassembled WGS sequence"/>
</dbReference>
<organism evidence="2 3">
    <name type="scientific">Daphnia magna</name>
    <dbReference type="NCBI Taxonomy" id="35525"/>
    <lineage>
        <taxon>Eukaryota</taxon>
        <taxon>Metazoa</taxon>
        <taxon>Ecdysozoa</taxon>
        <taxon>Arthropoda</taxon>
        <taxon>Crustacea</taxon>
        <taxon>Branchiopoda</taxon>
        <taxon>Diplostraca</taxon>
        <taxon>Cladocera</taxon>
        <taxon>Anomopoda</taxon>
        <taxon>Daphniidae</taxon>
        <taxon>Daphnia</taxon>
    </lineage>
</organism>
<dbReference type="Pfam" id="PF13650">
    <property type="entry name" value="Asp_protease_2"/>
    <property type="match status" value="1"/>
</dbReference>
<dbReference type="CDD" id="cd00303">
    <property type="entry name" value="retropepsin_like"/>
    <property type="match status" value="1"/>
</dbReference>
<reference evidence="2 3" key="1">
    <citation type="journal article" date="2023" name="Nucleic Acids Res.">
        <title>The hologenome of Daphnia magna reveals possible DNA methylation and microbiome-mediated evolution of the host genome.</title>
        <authorList>
            <person name="Chaturvedi A."/>
            <person name="Li X."/>
            <person name="Dhandapani V."/>
            <person name="Marshall H."/>
            <person name="Kissane S."/>
            <person name="Cuenca-Cambronero M."/>
            <person name="Asole G."/>
            <person name="Calvet F."/>
            <person name="Ruiz-Romero M."/>
            <person name="Marangio P."/>
            <person name="Guigo R."/>
            <person name="Rago D."/>
            <person name="Mirbahai L."/>
            <person name="Eastwood N."/>
            <person name="Colbourne J.K."/>
            <person name="Zhou J."/>
            <person name="Mallon E."/>
            <person name="Orsini L."/>
        </authorList>
    </citation>
    <scope>NUCLEOTIDE SEQUENCE [LARGE SCALE GENOMIC DNA]</scope>
    <source>
        <strain evidence="2">LRV0_1</strain>
    </source>
</reference>
<dbReference type="EMBL" id="JAOYFB010000043">
    <property type="protein sequence ID" value="KAK4045446.1"/>
    <property type="molecule type" value="Genomic_DNA"/>
</dbReference>
<feature type="region of interest" description="Disordered" evidence="1">
    <location>
        <begin position="105"/>
        <end position="137"/>
    </location>
</feature>
<sequence length="165" mass="17668">MVVLDVFCSGKQLAAVIDTGAGVSVCSPKLVRELGIKVTPWRANRLVSVDGKEIQLGGAAMLSVSDERMTVEGEALVLDGHVGKTWNADEDWGVTGDLHLRHCHRSTGGRDDGGSTETGSPEWMLGPTPIEESGRNSTTRFERVWRMCTGGFIPSIAEDEKGVDG</sequence>
<dbReference type="Gene3D" id="2.40.70.10">
    <property type="entry name" value="Acid Proteases"/>
    <property type="match status" value="1"/>
</dbReference>
<evidence type="ECO:0000313" key="3">
    <source>
        <dbReference type="Proteomes" id="UP001234178"/>
    </source>
</evidence>
<gene>
    <name evidence="2" type="ORF">OUZ56_033052</name>
</gene>
<evidence type="ECO:0000313" key="2">
    <source>
        <dbReference type="EMBL" id="KAK4045446.1"/>
    </source>
</evidence>
<name>A0ABR0BA40_9CRUS</name>
<accession>A0ABR0BA40</accession>
<protein>
    <recommendedName>
        <fullName evidence="4">Peptidase A2 domain-containing protein</fullName>
    </recommendedName>
</protein>
<evidence type="ECO:0000256" key="1">
    <source>
        <dbReference type="SAM" id="MobiDB-lite"/>
    </source>
</evidence>
<keyword evidence="3" id="KW-1185">Reference proteome</keyword>
<comment type="caution">
    <text evidence="2">The sequence shown here is derived from an EMBL/GenBank/DDBJ whole genome shotgun (WGS) entry which is preliminary data.</text>
</comment>
<proteinExistence type="predicted"/>